<keyword evidence="3" id="KW-1185">Reference proteome</keyword>
<keyword evidence="1" id="KW-1133">Transmembrane helix</keyword>
<feature type="transmembrane region" description="Helical" evidence="1">
    <location>
        <begin position="131"/>
        <end position="150"/>
    </location>
</feature>
<evidence type="ECO:0000259" key="2">
    <source>
        <dbReference type="Pfam" id="PF22990"/>
    </source>
</evidence>
<feature type="transmembrane region" description="Helical" evidence="1">
    <location>
        <begin position="328"/>
        <end position="346"/>
    </location>
</feature>
<dbReference type="WBParaSite" id="Hba_10137">
    <property type="protein sequence ID" value="Hba_10137"/>
    <property type="gene ID" value="Hba_10137"/>
</dbReference>
<reference evidence="4" key="1">
    <citation type="submission" date="2016-11" db="UniProtKB">
        <authorList>
            <consortium name="WormBaseParasite"/>
        </authorList>
    </citation>
    <scope>IDENTIFICATION</scope>
</reference>
<feature type="domain" description="Phosphatidylserine Lipase ABHD16 N-terminal" evidence="2">
    <location>
        <begin position="57"/>
        <end position="173"/>
    </location>
</feature>
<evidence type="ECO:0000313" key="3">
    <source>
        <dbReference type="Proteomes" id="UP000095283"/>
    </source>
</evidence>
<evidence type="ECO:0000313" key="4">
    <source>
        <dbReference type="WBParaSite" id="Hba_10137"/>
    </source>
</evidence>
<keyword evidence="1" id="KW-0812">Transmembrane</keyword>
<organism evidence="3 4">
    <name type="scientific">Heterorhabditis bacteriophora</name>
    <name type="common">Entomopathogenic nematode worm</name>
    <dbReference type="NCBI Taxonomy" id="37862"/>
    <lineage>
        <taxon>Eukaryota</taxon>
        <taxon>Metazoa</taxon>
        <taxon>Ecdysozoa</taxon>
        <taxon>Nematoda</taxon>
        <taxon>Chromadorea</taxon>
        <taxon>Rhabditida</taxon>
        <taxon>Rhabditina</taxon>
        <taxon>Rhabditomorpha</taxon>
        <taxon>Strongyloidea</taxon>
        <taxon>Heterorhabditidae</taxon>
        <taxon>Heterorhabditis</taxon>
    </lineage>
</organism>
<feature type="transmembrane region" description="Helical" evidence="1">
    <location>
        <begin position="375"/>
        <end position="393"/>
    </location>
</feature>
<sequence length="395" mass="45798">MPRDDPIVEEERKAHSAYDLIRMRLDRLEKNIVYNFLAYISHIFHHINVFLLMGFLHALLTGPKLYRIFGEADRTVNIVELIGNNSMSIVKSIFYFSTSLAFSPIILTYLYSRGDLNIHSILTILKYVRDYLLCLQHVYVFFYSLFRMIGRAMDSDYREFISLWSKSLITGKSQDNQVIGINLKTRPEHPNLENLLAALKRYDFELYGVVPDFIAKQNEKLWYLSSSSLKSNLVINAVSWFAVHSFGRHMLYPGSIRLFNWILSTSLHSARNLMVMVKGGQRAWLQSTEGDLIDTMFIQGDEDTLENSCGRRCNAGISYFLSCMIRKTYNFSFFLSSILLAVYSMLKQYLGFMRKILYCLVGQLVDSLLAGLRPTTLVCCLVLFYAFYSWLFISF</sequence>
<dbReference type="Pfam" id="PF22990">
    <property type="entry name" value="ABHD16_N"/>
    <property type="match status" value="1"/>
</dbReference>
<accession>A0A1I7WY63</accession>
<dbReference type="Proteomes" id="UP000095283">
    <property type="component" value="Unplaced"/>
</dbReference>
<feature type="transmembrane region" description="Helical" evidence="1">
    <location>
        <begin position="32"/>
        <end position="56"/>
    </location>
</feature>
<evidence type="ECO:0000256" key="1">
    <source>
        <dbReference type="SAM" id="Phobius"/>
    </source>
</evidence>
<dbReference type="AlphaFoldDB" id="A0A1I7WY63"/>
<feature type="transmembrane region" description="Helical" evidence="1">
    <location>
        <begin position="93"/>
        <end position="111"/>
    </location>
</feature>
<keyword evidence="1" id="KW-0472">Membrane</keyword>
<protein>
    <submittedName>
        <fullName evidence="4">Gustatory receptor</fullName>
    </submittedName>
</protein>
<dbReference type="InterPro" id="IPR054518">
    <property type="entry name" value="ABHD16_N"/>
</dbReference>
<proteinExistence type="predicted"/>
<name>A0A1I7WY63_HETBA</name>